<dbReference type="SUPFAM" id="SSF46689">
    <property type="entry name" value="Homeodomain-like"/>
    <property type="match status" value="1"/>
</dbReference>
<feature type="domain" description="HTH tetR-type" evidence="5">
    <location>
        <begin position="10"/>
        <end position="70"/>
    </location>
</feature>
<gene>
    <name evidence="6" type="ORF">EII34_14745</name>
</gene>
<dbReference type="OrthoDB" id="9805134at2"/>
<dbReference type="PRINTS" id="PR00455">
    <property type="entry name" value="HTHTETR"/>
</dbReference>
<proteinExistence type="predicted"/>
<evidence type="ECO:0000256" key="4">
    <source>
        <dbReference type="PROSITE-ProRule" id="PRU00335"/>
    </source>
</evidence>
<dbReference type="InterPro" id="IPR009057">
    <property type="entry name" value="Homeodomain-like_sf"/>
</dbReference>
<dbReference type="Pfam" id="PF00440">
    <property type="entry name" value="TetR_N"/>
    <property type="match status" value="1"/>
</dbReference>
<reference evidence="6 7" key="1">
    <citation type="submission" date="2018-11" db="EMBL/GenBank/DDBJ databases">
        <title>Genomes From Bacteria Associated with the Canine Oral Cavity: a Test Case for Automated Genome-Based Taxonomic Assignment.</title>
        <authorList>
            <person name="Coil D.A."/>
            <person name="Jospin G."/>
            <person name="Darling A.E."/>
            <person name="Wallis C."/>
            <person name="Davis I.J."/>
            <person name="Harris S."/>
            <person name="Eisen J.A."/>
            <person name="Holcombe L.J."/>
            <person name="O'Flynn C."/>
        </authorList>
    </citation>
    <scope>NUCLEOTIDE SEQUENCE [LARGE SCALE GENOMIC DNA]</scope>
    <source>
        <strain evidence="6 7">OH887_COT-365</strain>
    </source>
</reference>
<dbReference type="PROSITE" id="PS50977">
    <property type="entry name" value="HTH_TETR_2"/>
    <property type="match status" value="1"/>
</dbReference>
<organism evidence="6 7">
    <name type="scientific">Arachnia propionica</name>
    <dbReference type="NCBI Taxonomy" id="1750"/>
    <lineage>
        <taxon>Bacteria</taxon>
        <taxon>Bacillati</taxon>
        <taxon>Actinomycetota</taxon>
        <taxon>Actinomycetes</taxon>
        <taxon>Propionibacteriales</taxon>
        <taxon>Propionibacteriaceae</taxon>
        <taxon>Arachnia</taxon>
    </lineage>
</organism>
<evidence type="ECO:0000256" key="2">
    <source>
        <dbReference type="ARBA" id="ARBA00023125"/>
    </source>
</evidence>
<dbReference type="GO" id="GO:0003677">
    <property type="term" value="F:DNA binding"/>
    <property type="evidence" value="ECO:0007669"/>
    <property type="project" value="UniProtKB-UniRule"/>
</dbReference>
<dbReference type="EMBL" id="RQZG01000024">
    <property type="protein sequence ID" value="RRD03258.1"/>
    <property type="molecule type" value="Genomic_DNA"/>
</dbReference>
<dbReference type="PANTHER" id="PTHR47506">
    <property type="entry name" value="TRANSCRIPTIONAL REGULATORY PROTEIN"/>
    <property type="match status" value="1"/>
</dbReference>
<accession>A0A3P1T1Z3</accession>
<evidence type="ECO:0000313" key="6">
    <source>
        <dbReference type="EMBL" id="RRD03258.1"/>
    </source>
</evidence>
<dbReference type="InterPro" id="IPR049484">
    <property type="entry name" value="Rv0078-like_C"/>
</dbReference>
<protein>
    <submittedName>
        <fullName evidence="6">TetR/AcrR family transcriptional regulator</fullName>
    </submittedName>
</protein>
<keyword evidence="2 4" id="KW-0238">DNA-binding</keyword>
<dbReference type="AlphaFoldDB" id="A0A3P1T1Z3"/>
<dbReference type="Gene3D" id="1.10.357.10">
    <property type="entry name" value="Tetracycline Repressor, domain 2"/>
    <property type="match status" value="1"/>
</dbReference>
<evidence type="ECO:0000256" key="1">
    <source>
        <dbReference type="ARBA" id="ARBA00023015"/>
    </source>
</evidence>
<comment type="caution">
    <text evidence="6">The sequence shown here is derived from an EMBL/GenBank/DDBJ whole genome shotgun (WGS) entry which is preliminary data.</text>
</comment>
<dbReference type="Pfam" id="PF21351">
    <property type="entry name" value="TetR_C_41"/>
    <property type="match status" value="1"/>
</dbReference>
<dbReference type="PANTHER" id="PTHR47506:SF1">
    <property type="entry name" value="HTH-TYPE TRANSCRIPTIONAL REGULATOR YJDC"/>
    <property type="match status" value="1"/>
</dbReference>
<dbReference type="InterPro" id="IPR001647">
    <property type="entry name" value="HTH_TetR"/>
</dbReference>
<keyword evidence="3" id="KW-0804">Transcription</keyword>
<evidence type="ECO:0000259" key="5">
    <source>
        <dbReference type="PROSITE" id="PS50977"/>
    </source>
</evidence>
<keyword evidence="1" id="KW-0805">Transcription regulation</keyword>
<dbReference type="RefSeq" id="WP_124845935.1">
    <property type="nucleotide sequence ID" value="NZ_RQZG01000024.1"/>
</dbReference>
<name>A0A3P1T1Z3_9ACTN</name>
<evidence type="ECO:0000313" key="7">
    <source>
        <dbReference type="Proteomes" id="UP000280819"/>
    </source>
</evidence>
<dbReference type="Proteomes" id="UP000280819">
    <property type="component" value="Unassembled WGS sequence"/>
</dbReference>
<feature type="DNA-binding region" description="H-T-H motif" evidence="4">
    <location>
        <begin position="33"/>
        <end position="52"/>
    </location>
</feature>
<evidence type="ECO:0000256" key="3">
    <source>
        <dbReference type="ARBA" id="ARBA00023163"/>
    </source>
</evidence>
<sequence>MPRASAADAARTAARILQSASCLFATHGYAQVSLDDIAHDAGVTRGAIYHHYQSKKGLFSAVAARLQAEVAGAVVAAAEEAVASPSEQLRAGSHAFLDTITSRDFARILLVDAPSVIGWQEWRRLDDENSAARLREALRSVRVPEALVDATAALLSGAMNEAALWITQHDDPEAARTEAHTALDQLLTAYTD</sequence>